<dbReference type="Proteomes" id="UP001157006">
    <property type="component" value="Chromosome 1L"/>
</dbReference>
<evidence type="ECO:0000313" key="2">
    <source>
        <dbReference type="Proteomes" id="UP001157006"/>
    </source>
</evidence>
<reference evidence="1 2" key="1">
    <citation type="submission" date="2023-01" db="EMBL/GenBank/DDBJ databases">
        <authorList>
            <person name="Kreplak J."/>
        </authorList>
    </citation>
    <scope>NUCLEOTIDE SEQUENCE [LARGE SCALE GENOMIC DNA]</scope>
</reference>
<sequence>MIKNHIEGSNIPKLLDAKLKHANLQKNVELDSYAGGIVVVWREVFASPNEDRIRGLWDDARIIVVSIQSAWLVARDSNDIASVPEKGGVHASACKCGKFVERFNACNLIDLGEMERIYTLIWDGLTLNIHGEGLFSMGESRYLKSLIELFVMLIGDLIFRCICQSPF</sequence>
<protein>
    <submittedName>
        <fullName evidence="1">Uncharacterized protein</fullName>
    </submittedName>
</protein>
<keyword evidence="2" id="KW-1185">Reference proteome</keyword>
<dbReference type="AlphaFoldDB" id="A0AAV0YLX0"/>
<dbReference type="EMBL" id="OX451736">
    <property type="protein sequence ID" value="CAI8585435.1"/>
    <property type="molecule type" value="Genomic_DNA"/>
</dbReference>
<accession>A0AAV0YLX0</accession>
<evidence type="ECO:0000313" key="1">
    <source>
        <dbReference type="EMBL" id="CAI8585435.1"/>
    </source>
</evidence>
<name>A0AAV0YLX0_VICFA</name>
<gene>
    <name evidence="1" type="ORF">VFH_I206040</name>
</gene>
<organism evidence="1 2">
    <name type="scientific">Vicia faba</name>
    <name type="common">Broad bean</name>
    <name type="synonym">Faba vulgaris</name>
    <dbReference type="NCBI Taxonomy" id="3906"/>
    <lineage>
        <taxon>Eukaryota</taxon>
        <taxon>Viridiplantae</taxon>
        <taxon>Streptophyta</taxon>
        <taxon>Embryophyta</taxon>
        <taxon>Tracheophyta</taxon>
        <taxon>Spermatophyta</taxon>
        <taxon>Magnoliopsida</taxon>
        <taxon>eudicotyledons</taxon>
        <taxon>Gunneridae</taxon>
        <taxon>Pentapetalae</taxon>
        <taxon>rosids</taxon>
        <taxon>fabids</taxon>
        <taxon>Fabales</taxon>
        <taxon>Fabaceae</taxon>
        <taxon>Papilionoideae</taxon>
        <taxon>50 kb inversion clade</taxon>
        <taxon>NPAAA clade</taxon>
        <taxon>Hologalegina</taxon>
        <taxon>IRL clade</taxon>
        <taxon>Fabeae</taxon>
        <taxon>Vicia</taxon>
    </lineage>
</organism>
<proteinExistence type="predicted"/>